<dbReference type="EMBL" id="JAGXBY010000002">
    <property type="protein sequence ID" value="MBS3679385.1"/>
    <property type="molecule type" value="Genomic_DNA"/>
</dbReference>
<feature type="transmembrane region" description="Helical" evidence="1">
    <location>
        <begin position="7"/>
        <end position="25"/>
    </location>
</feature>
<feature type="transmembrane region" description="Helical" evidence="1">
    <location>
        <begin position="31"/>
        <end position="49"/>
    </location>
</feature>
<comment type="caution">
    <text evidence="2">The sequence shown here is derived from an EMBL/GenBank/DDBJ whole genome shotgun (WGS) entry which is preliminary data.</text>
</comment>
<feature type="transmembrane region" description="Helical" evidence="1">
    <location>
        <begin position="56"/>
        <end position="78"/>
    </location>
</feature>
<keyword evidence="1" id="KW-0472">Membrane</keyword>
<evidence type="ECO:0000313" key="3">
    <source>
        <dbReference type="Proteomes" id="UP000681870"/>
    </source>
</evidence>
<proteinExistence type="predicted"/>
<gene>
    <name evidence="2" type="ORF">KGF86_04055</name>
</gene>
<dbReference type="RefSeq" id="WP_211741216.1">
    <property type="nucleotide sequence ID" value="NZ_JAGXBY010000002.1"/>
</dbReference>
<keyword evidence="3" id="KW-1185">Reference proteome</keyword>
<sequence length="83" mass="9445">MRKYLGIVSILVFLIAYWIYKSFIYGTETGAMPLLVIAYIISIVFWWFSDRGIWKTLAAVVLVLIPVAFILFAIGLMFGNFGT</sequence>
<keyword evidence="1" id="KW-1133">Transmembrane helix</keyword>
<name>A0ABS5MB62_9BACI</name>
<dbReference type="Proteomes" id="UP000681870">
    <property type="component" value="Unassembled WGS sequence"/>
</dbReference>
<protein>
    <submittedName>
        <fullName evidence="2">Uncharacterized protein</fullName>
    </submittedName>
</protein>
<organism evidence="2 3">
    <name type="scientific">Ornithinibacillus massiliensis</name>
    <dbReference type="NCBI Taxonomy" id="1944633"/>
    <lineage>
        <taxon>Bacteria</taxon>
        <taxon>Bacillati</taxon>
        <taxon>Bacillota</taxon>
        <taxon>Bacilli</taxon>
        <taxon>Bacillales</taxon>
        <taxon>Bacillaceae</taxon>
        <taxon>Ornithinibacillus</taxon>
    </lineage>
</organism>
<evidence type="ECO:0000256" key="1">
    <source>
        <dbReference type="SAM" id="Phobius"/>
    </source>
</evidence>
<evidence type="ECO:0000313" key="2">
    <source>
        <dbReference type="EMBL" id="MBS3679385.1"/>
    </source>
</evidence>
<reference evidence="2 3" key="1">
    <citation type="submission" date="2021-05" db="EMBL/GenBank/DDBJ databases">
        <title>Ornithinibacillus massiliensis sp. nov.</title>
        <authorList>
            <person name="Iwaza R."/>
            <person name="Lagier J.-C."/>
            <person name="Raoult D."/>
        </authorList>
    </citation>
    <scope>NUCLEOTIDE SEQUENCE [LARGE SCALE GENOMIC DNA]</scope>
    <source>
        <strain evidence="2 3">Marseille-P3601</strain>
    </source>
</reference>
<keyword evidence="1" id="KW-0812">Transmembrane</keyword>
<accession>A0ABS5MB62</accession>